<organism evidence="6 7">
    <name type="scientific">Candida theae</name>
    <dbReference type="NCBI Taxonomy" id="1198502"/>
    <lineage>
        <taxon>Eukaryota</taxon>
        <taxon>Fungi</taxon>
        <taxon>Dikarya</taxon>
        <taxon>Ascomycota</taxon>
        <taxon>Saccharomycotina</taxon>
        <taxon>Pichiomycetes</taxon>
        <taxon>Debaryomycetaceae</taxon>
        <taxon>Candida/Lodderomyces clade</taxon>
        <taxon>Candida</taxon>
    </lineage>
</organism>
<dbReference type="Gene3D" id="3.30.230.130">
    <property type="entry name" value="Cullin, Chain C, Domain 2"/>
    <property type="match status" value="1"/>
</dbReference>
<feature type="compositionally biased region" description="Polar residues" evidence="4">
    <location>
        <begin position="35"/>
        <end position="53"/>
    </location>
</feature>
<dbReference type="InterPro" id="IPR036390">
    <property type="entry name" value="WH_DNA-bd_sf"/>
</dbReference>
<reference evidence="6 7" key="1">
    <citation type="journal article" date="2022" name="DNA Res.">
        <title>Genome analysis of five recently described species of the CUG-Ser clade uncovers Candida theae as a new hybrid lineage with pathogenic potential in the Candida parapsilosis species complex.</title>
        <authorList>
            <person name="Mixao V."/>
            <person name="Del Olmo V."/>
            <person name="Hegedusova E."/>
            <person name="Saus E."/>
            <person name="Pryszcz L."/>
            <person name="Cillingova A."/>
            <person name="Nosek J."/>
            <person name="Gabaldon T."/>
        </authorList>
    </citation>
    <scope>NUCLEOTIDE SEQUENCE [LARGE SCALE GENOMIC DNA]</scope>
    <source>
        <strain evidence="6 7">CBS 12239</strain>
    </source>
</reference>
<feature type="domain" description="Cullin family profile" evidence="5">
    <location>
        <begin position="501"/>
        <end position="730"/>
    </location>
</feature>
<evidence type="ECO:0000256" key="1">
    <source>
        <dbReference type="ARBA" id="ARBA00006019"/>
    </source>
</evidence>
<dbReference type="SMART" id="SM00884">
    <property type="entry name" value="Cullin_Nedd8"/>
    <property type="match status" value="1"/>
</dbReference>
<evidence type="ECO:0000256" key="3">
    <source>
        <dbReference type="RuleBase" id="RU003829"/>
    </source>
</evidence>
<dbReference type="Pfam" id="PF00888">
    <property type="entry name" value="Cullin"/>
    <property type="match status" value="2"/>
</dbReference>
<evidence type="ECO:0000313" key="6">
    <source>
        <dbReference type="EMBL" id="KAI5958279.1"/>
    </source>
</evidence>
<name>A0AAD5BEN1_9ASCO</name>
<feature type="compositionally biased region" description="Low complexity" evidence="4">
    <location>
        <begin position="14"/>
        <end position="25"/>
    </location>
</feature>
<dbReference type="Pfam" id="PF26557">
    <property type="entry name" value="Cullin_AB"/>
    <property type="match status" value="1"/>
</dbReference>
<dbReference type="InterPro" id="IPR016158">
    <property type="entry name" value="Cullin_homology"/>
</dbReference>
<gene>
    <name evidence="6" type="ORF">KGF57_002634</name>
</gene>
<dbReference type="SUPFAM" id="SSF46785">
    <property type="entry name" value="Winged helix' DNA-binding domain"/>
    <property type="match status" value="1"/>
</dbReference>
<dbReference type="InterPro" id="IPR016159">
    <property type="entry name" value="Cullin_repeat-like_dom_sf"/>
</dbReference>
<dbReference type="InterPro" id="IPR045093">
    <property type="entry name" value="Cullin"/>
</dbReference>
<protein>
    <recommendedName>
        <fullName evidence="5">Cullin family profile domain-containing protein</fullName>
    </recommendedName>
</protein>
<evidence type="ECO:0000259" key="5">
    <source>
        <dbReference type="PROSITE" id="PS50069"/>
    </source>
</evidence>
<evidence type="ECO:0000313" key="7">
    <source>
        <dbReference type="Proteomes" id="UP001204833"/>
    </source>
</evidence>
<dbReference type="InterPro" id="IPR059120">
    <property type="entry name" value="Cullin-like_AB"/>
</dbReference>
<feature type="compositionally biased region" description="Basic residues" evidence="4">
    <location>
        <begin position="59"/>
        <end position="69"/>
    </location>
</feature>
<dbReference type="InterPro" id="IPR036317">
    <property type="entry name" value="Cullin_homology_sf"/>
</dbReference>
<accession>A0AAD5BEN1</accession>
<dbReference type="SUPFAM" id="SSF74788">
    <property type="entry name" value="Cullin repeat-like"/>
    <property type="match status" value="1"/>
</dbReference>
<dbReference type="InterPro" id="IPR001373">
    <property type="entry name" value="Cullin_N"/>
</dbReference>
<dbReference type="GO" id="GO:0006511">
    <property type="term" value="P:ubiquitin-dependent protein catabolic process"/>
    <property type="evidence" value="ECO:0007669"/>
    <property type="project" value="InterPro"/>
</dbReference>
<proteinExistence type="inferred from homology"/>
<dbReference type="SMART" id="SM00182">
    <property type="entry name" value="CULLIN"/>
    <property type="match status" value="1"/>
</dbReference>
<dbReference type="GO" id="GO:0031625">
    <property type="term" value="F:ubiquitin protein ligase binding"/>
    <property type="evidence" value="ECO:0007669"/>
    <property type="project" value="InterPro"/>
</dbReference>
<evidence type="ECO:0000256" key="4">
    <source>
        <dbReference type="SAM" id="MobiDB-lite"/>
    </source>
</evidence>
<sequence length="856" mass="98428">MPKTIPQILDFRPSSSTSSLSSSLSVNPHGEGSPSMASTPSLGQSITPSTSKIRTSHLLQHRPKKRKRTPIIQDEESSAASTSLSESSQRQLDASKQILYNVIDRVLDGQILGHSLSFLYGRVEAVCRYKHNEQKALADYLFEKLDAFFEKLTAVPYPPAPQGGIDDLQVDLPLDFGQRVIDDWKSWNGAITKLSQVFAFLEKSYLRPHHRRESIQQYGEEKFRQLYFGSKSQFLPPEFPEFPSSLNEIGDSGKWPLDVWKSLFALGFAFYHMKYSHCVPDDYSNRTRFVFSDLMTLRNRLVPNRKEWRFDTQIVIQRKFDNLDIQNWQGWFCTDSFKRASRFKQRLMILDEEISFHIKTGTEKKILDDTVSKLKFLLIFKNDFVDLVLESFDELSNSPEEMALLNKMCEDTATNYELNAKEQLAYVWKQFIKRKFQEAIDKCRSSSIDHELYPNAILYLNSVYEDLLQKVVSHYTGWHEFEGVVPKSVEEVVNKFDNNTFIIQQLCKVCDLYLKSKLGPAFGTSRDLWHSVKSIYHALKNRDDFCVAYKKELSRRLILGKASSLADEYSLASWFTLSLHGKETSASINSMFEDLNSSEEVYAKLVNVPAIDFKPLVLEKSVWTDIPSQNLSTIPLPQGLANVLNDFGQAFCKSDERNGRKRLDWSNYKLHQLTIAGHFNSGGEKSITANMLQAMILLLFNDCDEYTLEQLIDKTKMDAPLLQAVLNTMVTGKYKILKQQGNVIKYNHNFKDKSKNIKLPIIKESAQGSNSRKVDATDKEMVEVIEKNRNDEFKSVVVRIMKQAKSLTMTDLLNQSIEILQKRRPVPVIDLKSAIERLITDEFLKRKTRDTIEYIA</sequence>
<dbReference type="GeneID" id="76150693"/>
<dbReference type="InterPro" id="IPR036388">
    <property type="entry name" value="WH-like_DNA-bd_sf"/>
</dbReference>
<dbReference type="Gene3D" id="1.10.10.10">
    <property type="entry name" value="Winged helix-like DNA-binding domain superfamily/Winged helix DNA-binding domain"/>
    <property type="match status" value="1"/>
</dbReference>
<dbReference type="SUPFAM" id="SSF75632">
    <property type="entry name" value="Cullin homology domain"/>
    <property type="match status" value="1"/>
</dbReference>
<feature type="compositionally biased region" description="Low complexity" evidence="4">
    <location>
        <begin position="78"/>
        <end position="88"/>
    </location>
</feature>
<comment type="caution">
    <text evidence="6">The sequence shown here is derived from an EMBL/GenBank/DDBJ whole genome shotgun (WGS) entry which is preliminary data.</text>
</comment>
<dbReference type="Proteomes" id="UP001204833">
    <property type="component" value="Unassembled WGS sequence"/>
</dbReference>
<comment type="similarity">
    <text evidence="1 2 3">Belongs to the cullin family.</text>
</comment>
<dbReference type="AlphaFoldDB" id="A0AAD5BEN1"/>
<dbReference type="PROSITE" id="PS50069">
    <property type="entry name" value="CULLIN_2"/>
    <property type="match status" value="1"/>
</dbReference>
<keyword evidence="7" id="KW-1185">Reference proteome</keyword>
<dbReference type="Gene3D" id="1.20.1310.10">
    <property type="entry name" value="Cullin Repeats"/>
    <property type="match status" value="2"/>
</dbReference>
<dbReference type="Pfam" id="PF10557">
    <property type="entry name" value="Cullin_Nedd8"/>
    <property type="match status" value="1"/>
</dbReference>
<dbReference type="InterPro" id="IPR019559">
    <property type="entry name" value="Cullin_neddylation_domain"/>
</dbReference>
<evidence type="ECO:0000256" key="2">
    <source>
        <dbReference type="PROSITE-ProRule" id="PRU00330"/>
    </source>
</evidence>
<dbReference type="PANTHER" id="PTHR11932">
    <property type="entry name" value="CULLIN"/>
    <property type="match status" value="1"/>
</dbReference>
<dbReference type="EMBL" id="JAIHNG010000118">
    <property type="protein sequence ID" value="KAI5958279.1"/>
    <property type="molecule type" value="Genomic_DNA"/>
</dbReference>
<dbReference type="RefSeq" id="XP_051608870.1">
    <property type="nucleotide sequence ID" value="XM_051751969.1"/>
</dbReference>
<feature type="region of interest" description="Disordered" evidence="4">
    <location>
        <begin position="1"/>
        <end position="88"/>
    </location>
</feature>